<dbReference type="AlphaFoldDB" id="A0A2P4YA52"/>
<protein>
    <recommendedName>
        <fullName evidence="1">Cation-transporting ATPase</fullName>
        <ecNumber evidence="1">7.2.2.-</ecNumber>
    </recommendedName>
</protein>
<dbReference type="GO" id="GO:0016020">
    <property type="term" value="C:membrane"/>
    <property type="evidence" value="ECO:0007669"/>
    <property type="project" value="UniProtKB-SubCell"/>
</dbReference>
<keyword evidence="1" id="KW-1133">Transmembrane helix</keyword>
<sequence length="164" mass="17497">GPLEQRPSGLKLLRLMAATAKASSALLSTHPKSYSDGDDSSDSDNMAATSSADVDLEDLDLAARAPRSGFVTAPAVELERVELLQQGDGVQQALFGFGCVLSGGILAILASWKPKWKVKMLRSPAQGTMDATSVLVVHVLTWTGSKKKKKMKRFYEEYVANGAA</sequence>
<evidence type="ECO:0000313" key="5">
    <source>
        <dbReference type="Proteomes" id="UP000237271"/>
    </source>
</evidence>
<keyword evidence="1" id="KW-0479">Metal-binding</keyword>
<dbReference type="InterPro" id="IPR047819">
    <property type="entry name" value="P5A-ATPase_N"/>
</dbReference>
<accession>A0A2P4YA52</accession>
<dbReference type="GO" id="GO:0005524">
    <property type="term" value="F:ATP binding"/>
    <property type="evidence" value="ECO:0007669"/>
    <property type="project" value="UniProtKB-UniRule"/>
</dbReference>
<name>A0A2P4YA52_9STRA</name>
<reference evidence="4 5" key="1">
    <citation type="journal article" date="2017" name="Genome Biol. Evol.">
        <title>Phytophthora megakarya and P. palmivora, closely related causal agents of cacao black pod rot, underwent increases in genome sizes and gene numbers by different mechanisms.</title>
        <authorList>
            <person name="Ali S.S."/>
            <person name="Shao J."/>
            <person name="Lary D.J."/>
            <person name="Kronmiller B."/>
            <person name="Shen D."/>
            <person name="Strem M.D."/>
            <person name="Amoako-Attah I."/>
            <person name="Akrofi A.Y."/>
            <person name="Begoude B.A."/>
            <person name="Ten Hoopen G.M."/>
            <person name="Coulibaly K."/>
            <person name="Kebe B.I."/>
            <person name="Melnick R.L."/>
            <person name="Guiltinan M.J."/>
            <person name="Tyler B.M."/>
            <person name="Meinhardt L.W."/>
            <person name="Bailey B.A."/>
        </authorList>
    </citation>
    <scope>NUCLEOTIDE SEQUENCE [LARGE SCALE GENOMIC DNA]</scope>
    <source>
        <strain evidence="5">sbr112.9</strain>
    </source>
</reference>
<dbReference type="EMBL" id="NCKW01004609">
    <property type="protein sequence ID" value="POM74680.1"/>
    <property type="molecule type" value="Genomic_DNA"/>
</dbReference>
<evidence type="ECO:0000256" key="1">
    <source>
        <dbReference type="RuleBase" id="RU362082"/>
    </source>
</evidence>
<dbReference type="GO" id="GO:0046872">
    <property type="term" value="F:metal ion binding"/>
    <property type="evidence" value="ECO:0007669"/>
    <property type="project" value="UniProtKB-UniRule"/>
</dbReference>
<comment type="caution">
    <text evidence="1">Lacks conserved residue(s) required for the propagation of feature annotation.</text>
</comment>
<keyword evidence="1" id="KW-1278">Translocase</keyword>
<comment type="caution">
    <text evidence="4">The sequence shown here is derived from an EMBL/GenBank/DDBJ whole genome shotgun (WGS) entry which is preliminary data.</text>
</comment>
<dbReference type="GO" id="GO:0019829">
    <property type="term" value="F:ATPase-coupled monoatomic cation transmembrane transporter activity"/>
    <property type="evidence" value="ECO:0007669"/>
    <property type="project" value="UniProtKB-UniRule"/>
</dbReference>
<keyword evidence="1" id="KW-0460">Magnesium</keyword>
<proteinExistence type="inferred from homology"/>
<feature type="region of interest" description="Disordered" evidence="2">
    <location>
        <begin position="28"/>
        <end position="49"/>
    </location>
</feature>
<dbReference type="Pfam" id="PF12409">
    <property type="entry name" value="P5-ATPase"/>
    <property type="match status" value="1"/>
</dbReference>
<comment type="similarity">
    <text evidence="1">Belongs to the cation transport ATPase (P-type) (TC 3.A.3) family. Type V subfamily.</text>
</comment>
<dbReference type="EC" id="7.2.2.-" evidence="1"/>
<keyword evidence="1" id="KW-0067">ATP-binding</keyword>
<keyword evidence="1" id="KW-0472">Membrane</keyword>
<comment type="catalytic activity">
    <reaction evidence="1">
        <text>ATP + H2O = ADP + phosphate + H(+)</text>
        <dbReference type="Rhea" id="RHEA:13065"/>
        <dbReference type="ChEBI" id="CHEBI:15377"/>
        <dbReference type="ChEBI" id="CHEBI:15378"/>
        <dbReference type="ChEBI" id="CHEBI:30616"/>
        <dbReference type="ChEBI" id="CHEBI:43474"/>
        <dbReference type="ChEBI" id="CHEBI:456216"/>
    </reaction>
</comment>
<feature type="non-terminal residue" evidence="4">
    <location>
        <position position="1"/>
    </location>
</feature>
<gene>
    <name evidence="4" type="ORF">PHPALM_8327</name>
</gene>
<keyword evidence="1" id="KW-0812">Transmembrane</keyword>
<organism evidence="4 5">
    <name type="scientific">Phytophthora palmivora</name>
    <dbReference type="NCBI Taxonomy" id="4796"/>
    <lineage>
        <taxon>Eukaryota</taxon>
        <taxon>Sar</taxon>
        <taxon>Stramenopiles</taxon>
        <taxon>Oomycota</taxon>
        <taxon>Peronosporomycetes</taxon>
        <taxon>Peronosporales</taxon>
        <taxon>Peronosporaceae</taxon>
        <taxon>Phytophthora</taxon>
    </lineage>
</organism>
<feature type="domain" description="P5B-type ATPase N-terminal" evidence="3">
    <location>
        <begin position="90"/>
        <end position="137"/>
    </location>
</feature>
<keyword evidence="1" id="KW-0547">Nucleotide-binding</keyword>
<evidence type="ECO:0000259" key="3">
    <source>
        <dbReference type="Pfam" id="PF12409"/>
    </source>
</evidence>
<keyword evidence="5" id="KW-1185">Reference proteome</keyword>
<evidence type="ECO:0000313" key="4">
    <source>
        <dbReference type="EMBL" id="POM74680.1"/>
    </source>
</evidence>
<feature type="transmembrane region" description="Helical" evidence="1">
    <location>
        <begin position="93"/>
        <end position="112"/>
    </location>
</feature>
<comment type="subcellular location">
    <subcellularLocation>
        <location evidence="1">Membrane</location>
        <topology evidence="1">Multi-pass membrane protein</topology>
    </subcellularLocation>
</comment>
<dbReference type="Proteomes" id="UP000237271">
    <property type="component" value="Unassembled WGS sequence"/>
</dbReference>
<evidence type="ECO:0000256" key="2">
    <source>
        <dbReference type="SAM" id="MobiDB-lite"/>
    </source>
</evidence>